<organism evidence="1 2">
    <name type="scientific">Holotrichia oblita</name>
    <name type="common">Chafer beetle</name>
    <dbReference type="NCBI Taxonomy" id="644536"/>
    <lineage>
        <taxon>Eukaryota</taxon>
        <taxon>Metazoa</taxon>
        <taxon>Ecdysozoa</taxon>
        <taxon>Arthropoda</taxon>
        <taxon>Hexapoda</taxon>
        <taxon>Insecta</taxon>
        <taxon>Pterygota</taxon>
        <taxon>Neoptera</taxon>
        <taxon>Endopterygota</taxon>
        <taxon>Coleoptera</taxon>
        <taxon>Polyphaga</taxon>
        <taxon>Scarabaeiformia</taxon>
        <taxon>Scarabaeidae</taxon>
        <taxon>Melolonthinae</taxon>
        <taxon>Holotrichia</taxon>
    </lineage>
</organism>
<accession>A0ACB9TLV4</accession>
<gene>
    <name evidence="1" type="ORF">MML48_2g00009552</name>
</gene>
<comment type="caution">
    <text evidence="1">The sequence shown here is derived from an EMBL/GenBank/DDBJ whole genome shotgun (WGS) entry which is preliminary data.</text>
</comment>
<sequence length="377" mass="41966">MVIPVYKYLTTMLFNFVSIVDWIYNDCQTPDEEMGKCKPVDYCEPILDYIKRPSNISTGIKWELRKYICKGGTATRPNVCCPQKPLMIFSRMFPEDSEIIDHSSHRNIHLLPKTCGQQPSDNRIIRGTATAIYEFPWAVALQIRTGTTVKYGCGGSLINNRYVLTAAHCISKDKSQVVGVRLGEHNFETDPDCAVGADGMRYCAPPYQDFEVTLDDTIVHSRYNRKTFINDIALIRLRRPVNLTDAIAPICLPITIDEKLNNPADTYTVIGWGTTTNSETSKILMKADVPVRFIKKCTGITLSAKQLCAGGVNTTDACRGDSGGPLMADFLNDGVFKVIQHGIVSMGSHLVCGKENVPTVYTKVAGYVKWILNHLQP</sequence>
<keyword evidence="2" id="KW-1185">Reference proteome</keyword>
<dbReference type="EMBL" id="CM043016">
    <property type="protein sequence ID" value="KAI4467774.1"/>
    <property type="molecule type" value="Genomic_DNA"/>
</dbReference>
<evidence type="ECO:0000313" key="2">
    <source>
        <dbReference type="Proteomes" id="UP001056778"/>
    </source>
</evidence>
<reference evidence="1" key="1">
    <citation type="submission" date="2022-04" db="EMBL/GenBank/DDBJ databases">
        <title>Chromosome-scale genome assembly of Holotrichia oblita Faldermann.</title>
        <authorList>
            <person name="Rongchong L."/>
        </authorList>
    </citation>
    <scope>NUCLEOTIDE SEQUENCE</scope>
    <source>
        <strain evidence="1">81SQS9</strain>
    </source>
</reference>
<proteinExistence type="predicted"/>
<name>A0ACB9TLV4_HOLOL</name>
<evidence type="ECO:0000313" key="1">
    <source>
        <dbReference type="EMBL" id="KAI4467774.1"/>
    </source>
</evidence>
<dbReference type="Proteomes" id="UP001056778">
    <property type="component" value="Chromosome 2"/>
</dbReference>
<protein>
    <submittedName>
        <fullName evidence="1">Uncharacterized protein</fullName>
    </submittedName>
</protein>